<dbReference type="AlphaFoldDB" id="A0A392SGW4"/>
<feature type="non-terminal residue" evidence="3">
    <location>
        <position position="1"/>
    </location>
</feature>
<evidence type="ECO:0000313" key="3">
    <source>
        <dbReference type="EMBL" id="MCI48111.1"/>
    </source>
</evidence>
<keyword evidence="2" id="KW-0472">Membrane</keyword>
<reference evidence="3 4" key="1">
    <citation type="journal article" date="2018" name="Front. Plant Sci.">
        <title>Red Clover (Trifolium pratense) and Zigzag Clover (T. medium) - A Picture of Genomic Similarities and Differences.</title>
        <authorList>
            <person name="Dluhosova J."/>
            <person name="Istvanek J."/>
            <person name="Nedelnik J."/>
            <person name="Repkova J."/>
        </authorList>
    </citation>
    <scope>NUCLEOTIDE SEQUENCE [LARGE SCALE GENOMIC DNA]</scope>
    <source>
        <strain evidence="4">cv. 10/8</strain>
        <tissue evidence="3">Leaf</tissue>
    </source>
</reference>
<proteinExistence type="predicted"/>
<name>A0A392SGW4_9FABA</name>
<protein>
    <submittedName>
        <fullName evidence="3">Uncharacterized protein</fullName>
    </submittedName>
</protein>
<feature type="compositionally biased region" description="Polar residues" evidence="1">
    <location>
        <begin position="10"/>
        <end position="20"/>
    </location>
</feature>
<dbReference type="EMBL" id="LXQA010381823">
    <property type="protein sequence ID" value="MCI48111.1"/>
    <property type="molecule type" value="Genomic_DNA"/>
</dbReference>
<keyword evidence="4" id="KW-1185">Reference proteome</keyword>
<organism evidence="3 4">
    <name type="scientific">Trifolium medium</name>
    <dbReference type="NCBI Taxonomy" id="97028"/>
    <lineage>
        <taxon>Eukaryota</taxon>
        <taxon>Viridiplantae</taxon>
        <taxon>Streptophyta</taxon>
        <taxon>Embryophyta</taxon>
        <taxon>Tracheophyta</taxon>
        <taxon>Spermatophyta</taxon>
        <taxon>Magnoliopsida</taxon>
        <taxon>eudicotyledons</taxon>
        <taxon>Gunneridae</taxon>
        <taxon>Pentapetalae</taxon>
        <taxon>rosids</taxon>
        <taxon>fabids</taxon>
        <taxon>Fabales</taxon>
        <taxon>Fabaceae</taxon>
        <taxon>Papilionoideae</taxon>
        <taxon>50 kb inversion clade</taxon>
        <taxon>NPAAA clade</taxon>
        <taxon>Hologalegina</taxon>
        <taxon>IRL clade</taxon>
        <taxon>Trifolieae</taxon>
        <taxon>Trifolium</taxon>
    </lineage>
</organism>
<sequence>SCSAAHRESQPSPTHNQNSGAAGECEVESDAALAVLPAVVVVVVLLLPGLPVTPSLPSEKMYDLEVAQRWISHQCPP</sequence>
<comment type="caution">
    <text evidence="3">The sequence shown here is derived from an EMBL/GenBank/DDBJ whole genome shotgun (WGS) entry which is preliminary data.</text>
</comment>
<feature type="transmembrane region" description="Helical" evidence="2">
    <location>
        <begin position="31"/>
        <end position="52"/>
    </location>
</feature>
<accession>A0A392SGW4</accession>
<evidence type="ECO:0000256" key="2">
    <source>
        <dbReference type="SAM" id="Phobius"/>
    </source>
</evidence>
<dbReference type="Proteomes" id="UP000265520">
    <property type="component" value="Unassembled WGS sequence"/>
</dbReference>
<evidence type="ECO:0000313" key="4">
    <source>
        <dbReference type="Proteomes" id="UP000265520"/>
    </source>
</evidence>
<keyword evidence="2" id="KW-0812">Transmembrane</keyword>
<keyword evidence="2" id="KW-1133">Transmembrane helix</keyword>
<feature type="region of interest" description="Disordered" evidence="1">
    <location>
        <begin position="1"/>
        <end position="24"/>
    </location>
</feature>
<evidence type="ECO:0000256" key="1">
    <source>
        <dbReference type="SAM" id="MobiDB-lite"/>
    </source>
</evidence>